<dbReference type="CDD" id="cd01026">
    <property type="entry name" value="TOPRIM_OLD"/>
    <property type="match status" value="1"/>
</dbReference>
<accession>A5GF29</accession>
<dbReference type="PANTHER" id="PTHR43581:SF4">
    <property type="entry name" value="ATP_GTP PHOSPHATASE"/>
    <property type="match status" value="1"/>
</dbReference>
<proteinExistence type="predicted"/>
<dbReference type="Pfam" id="PF13175">
    <property type="entry name" value="AAA_15"/>
    <property type="match status" value="2"/>
</dbReference>
<dbReference type="Pfam" id="PF20469">
    <property type="entry name" value="OLD-like_TOPRIM"/>
    <property type="match status" value="1"/>
</dbReference>
<dbReference type="PANTHER" id="PTHR43581">
    <property type="entry name" value="ATP/GTP PHOSPHATASE"/>
    <property type="match status" value="1"/>
</dbReference>
<dbReference type="InterPro" id="IPR051396">
    <property type="entry name" value="Bact_Antivir_Def_Nuclease"/>
</dbReference>
<evidence type="ECO:0000313" key="3">
    <source>
        <dbReference type="EMBL" id="ABQ26034.1"/>
    </source>
</evidence>
<dbReference type="GO" id="GO:0004519">
    <property type="term" value="F:endonuclease activity"/>
    <property type="evidence" value="ECO:0007669"/>
    <property type="project" value="UniProtKB-KW"/>
</dbReference>
<protein>
    <submittedName>
        <fullName evidence="3">ATP-dependent endonuclease of the OLD family-like protein</fullName>
    </submittedName>
</protein>
<dbReference type="HOGENOM" id="CLU_028724_0_0_7"/>
<dbReference type="Proteomes" id="UP000006695">
    <property type="component" value="Chromosome"/>
</dbReference>
<feature type="domain" description="Endonuclease GajA/Old nuclease/RecF-like AAA" evidence="1">
    <location>
        <begin position="196"/>
        <end position="382"/>
    </location>
</feature>
<feature type="domain" description="OLD protein-like TOPRIM" evidence="2">
    <location>
        <begin position="431"/>
        <end position="495"/>
    </location>
</feature>
<dbReference type="Gene3D" id="3.40.50.300">
    <property type="entry name" value="P-loop containing nucleotide triphosphate hydrolases"/>
    <property type="match status" value="2"/>
</dbReference>
<organism evidence="3 4">
    <name type="scientific">Geotalea uraniireducens (strain Rf4)</name>
    <name type="common">Geobacter uraniireducens</name>
    <dbReference type="NCBI Taxonomy" id="351605"/>
    <lineage>
        <taxon>Bacteria</taxon>
        <taxon>Pseudomonadati</taxon>
        <taxon>Thermodesulfobacteriota</taxon>
        <taxon>Desulfuromonadia</taxon>
        <taxon>Geobacterales</taxon>
        <taxon>Geobacteraceae</taxon>
        <taxon>Geotalea</taxon>
    </lineage>
</organism>
<dbReference type="KEGG" id="gur:Gura_1844"/>
<keyword evidence="3" id="KW-0255">Endonuclease</keyword>
<keyword evidence="3" id="KW-0378">Hydrolase</keyword>
<dbReference type="InterPro" id="IPR027417">
    <property type="entry name" value="P-loop_NTPase"/>
</dbReference>
<dbReference type="AlphaFoldDB" id="A5GF29"/>
<dbReference type="SUPFAM" id="SSF52540">
    <property type="entry name" value="P-loop containing nucleoside triphosphate hydrolases"/>
    <property type="match status" value="1"/>
</dbReference>
<evidence type="ECO:0000259" key="2">
    <source>
        <dbReference type="Pfam" id="PF20469"/>
    </source>
</evidence>
<evidence type="ECO:0000259" key="1">
    <source>
        <dbReference type="Pfam" id="PF13175"/>
    </source>
</evidence>
<name>A5GF29_GEOUR</name>
<dbReference type="InterPro" id="IPR034139">
    <property type="entry name" value="TOPRIM_OLD"/>
</dbReference>
<keyword evidence="4" id="KW-1185">Reference proteome</keyword>
<evidence type="ECO:0000313" key="4">
    <source>
        <dbReference type="Proteomes" id="UP000006695"/>
    </source>
</evidence>
<reference evidence="3 4" key="1">
    <citation type="submission" date="2007-05" db="EMBL/GenBank/DDBJ databases">
        <title>Complete sequence of Geobacter uraniireducens Rf4.</title>
        <authorList>
            <consortium name="US DOE Joint Genome Institute"/>
            <person name="Copeland A."/>
            <person name="Lucas S."/>
            <person name="Lapidus A."/>
            <person name="Barry K."/>
            <person name="Detter J.C."/>
            <person name="Glavina del Rio T."/>
            <person name="Hammon N."/>
            <person name="Israni S."/>
            <person name="Dalin E."/>
            <person name="Tice H."/>
            <person name="Pitluck S."/>
            <person name="Chertkov O."/>
            <person name="Brettin T."/>
            <person name="Bruce D."/>
            <person name="Han C."/>
            <person name="Schmutz J."/>
            <person name="Larimer F."/>
            <person name="Land M."/>
            <person name="Hauser L."/>
            <person name="Kyrpides N."/>
            <person name="Mikhailova N."/>
            <person name="Shelobolina E."/>
            <person name="Aklujkar M."/>
            <person name="Lovley D."/>
            <person name="Richardson P."/>
        </authorList>
    </citation>
    <scope>NUCLEOTIDE SEQUENCE [LARGE SCALE GENOMIC DNA]</scope>
    <source>
        <strain evidence="3 4">Rf4</strain>
    </source>
</reference>
<keyword evidence="3" id="KW-0540">Nuclease</keyword>
<sequence length="640" mass="71696">MYVVETLPYSSCKYYNKRKLNMPKPLVATSGVKVTDVRIANFRSLMDIEVSLDSLTVLIGANNAGKTSFLDAIYAAIGAGRKLLGQDDIRVAPEEAIPPKDRNVVIDIKIRPITDDGKFADEFPEGSFWTSLWGSGITPAETDDSHEFMAFRTILSWSFAKGDYVLERKFLKEWRPYAEWLPTPMQEKRLQSSDIEPIALHYIDAKRDLDDDLRKQGSFWRKLTDDLGLSPADIIFLEEALTGINQHIVDKSEILKHLKHNLADMQSVVAAEGAGIDISPVARRLRDLSKGIDVSFSTTAAQSFPLTRHGMGTRSLASLLVFRAFASWRSSQAQMEGDQIHTFLALEEPESHLHPQAQRSLFSHIKTIPGQRIVSTHSPYFAGQAQLSDLRLFLKRGGNTIVTQLDISQLGTKEDLRKLQQTVVDTRGDLLFSRAVIFFEGQTEEQALPIWAEKYWNASIHELGFSFVRVNGTDYFPFISLAQHLEIPWYVLADGEPRPLGELNKALKKIGQVVASACPNIVVFPNGNNFESQFLAEGYLPEIEKALNETHNCTDFLGDYINELQGQKRKGGEIRDYTVGDGRKIAALDALNGLKTCMAKPLAHTISSLPDEARRFPNQIRKLFEIISSEHGLTKAKETT</sequence>
<gene>
    <name evidence="3" type="ordered locus">Gura_1844</name>
</gene>
<feature type="domain" description="Endonuclease GajA/Old nuclease/RecF-like AAA" evidence="1">
    <location>
        <begin position="33"/>
        <end position="110"/>
    </location>
</feature>
<dbReference type="EMBL" id="CP000698">
    <property type="protein sequence ID" value="ABQ26034.1"/>
    <property type="molecule type" value="Genomic_DNA"/>
</dbReference>
<dbReference type="InterPro" id="IPR041685">
    <property type="entry name" value="AAA_GajA/Old/RecF-like"/>
</dbReference>
<dbReference type="STRING" id="351605.Gura_1844"/>